<sequence length="64" mass="6960">ETEPAKVDSSLAALTRMAQNAECLDTILAGLKRHMEGIIKLTSLVDGDRLQRPLAVLFNKLLLG</sequence>
<keyword evidence="2" id="KW-1185">Reference proteome</keyword>
<evidence type="ECO:0000313" key="1">
    <source>
        <dbReference type="EMBL" id="KAG0423736.1"/>
    </source>
</evidence>
<accession>A0AC60PT70</accession>
<evidence type="ECO:0000313" key="2">
    <source>
        <dbReference type="Proteomes" id="UP000805193"/>
    </source>
</evidence>
<dbReference type="EMBL" id="JABSTQ010010062">
    <property type="protein sequence ID" value="KAG0423736.1"/>
    <property type="molecule type" value="Genomic_DNA"/>
</dbReference>
<name>A0AC60PT70_IXOPE</name>
<proteinExistence type="predicted"/>
<organism evidence="1 2">
    <name type="scientific">Ixodes persulcatus</name>
    <name type="common">Taiga tick</name>
    <dbReference type="NCBI Taxonomy" id="34615"/>
    <lineage>
        <taxon>Eukaryota</taxon>
        <taxon>Metazoa</taxon>
        <taxon>Ecdysozoa</taxon>
        <taxon>Arthropoda</taxon>
        <taxon>Chelicerata</taxon>
        <taxon>Arachnida</taxon>
        <taxon>Acari</taxon>
        <taxon>Parasitiformes</taxon>
        <taxon>Ixodida</taxon>
        <taxon>Ixodoidea</taxon>
        <taxon>Ixodidae</taxon>
        <taxon>Ixodinae</taxon>
        <taxon>Ixodes</taxon>
    </lineage>
</organism>
<feature type="non-terminal residue" evidence="1">
    <location>
        <position position="1"/>
    </location>
</feature>
<reference evidence="1 2" key="1">
    <citation type="journal article" date="2020" name="Cell">
        <title>Large-Scale Comparative Analyses of Tick Genomes Elucidate Their Genetic Diversity and Vector Capacities.</title>
        <authorList>
            <consortium name="Tick Genome and Microbiome Consortium (TIGMIC)"/>
            <person name="Jia N."/>
            <person name="Wang J."/>
            <person name="Shi W."/>
            <person name="Du L."/>
            <person name="Sun Y."/>
            <person name="Zhan W."/>
            <person name="Jiang J.F."/>
            <person name="Wang Q."/>
            <person name="Zhang B."/>
            <person name="Ji P."/>
            <person name="Bell-Sakyi L."/>
            <person name="Cui X.M."/>
            <person name="Yuan T.T."/>
            <person name="Jiang B.G."/>
            <person name="Yang W.F."/>
            <person name="Lam T.T."/>
            <person name="Chang Q.C."/>
            <person name="Ding S.J."/>
            <person name="Wang X.J."/>
            <person name="Zhu J.G."/>
            <person name="Ruan X.D."/>
            <person name="Zhao L."/>
            <person name="Wei J.T."/>
            <person name="Ye R.Z."/>
            <person name="Que T.C."/>
            <person name="Du C.H."/>
            <person name="Zhou Y.H."/>
            <person name="Cheng J.X."/>
            <person name="Dai P.F."/>
            <person name="Guo W.B."/>
            <person name="Han X.H."/>
            <person name="Huang E.J."/>
            <person name="Li L.F."/>
            <person name="Wei W."/>
            <person name="Gao Y.C."/>
            <person name="Liu J.Z."/>
            <person name="Shao H.Z."/>
            <person name="Wang X."/>
            <person name="Wang C.C."/>
            <person name="Yang T.C."/>
            <person name="Huo Q.B."/>
            <person name="Li W."/>
            <person name="Chen H.Y."/>
            <person name="Chen S.E."/>
            <person name="Zhou L.G."/>
            <person name="Ni X.B."/>
            <person name="Tian J.H."/>
            <person name="Sheng Y."/>
            <person name="Liu T."/>
            <person name="Pan Y.S."/>
            <person name="Xia L.Y."/>
            <person name="Li J."/>
            <person name="Zhao F."/>
            <person name="Cao W.C."/>
        </authorList>
    </citation>
    <scope>NUCLEOTIDE SEQUENCE [LARGE SCALE GENOMIC DNA]</scope>
    <source>
        <strain evidence="1">Iper-2018</strain>
    </source>
</reference>
<comment type="caution">
    <text evidence="1">The sequence shown here is derived from an EMBL/GenBank/DDBJ whole genome shotgun (WGS) entry which is preliminary data.</text>
</comment>
<dbReference type="Proteomes" id="UP000805193">
    <property type="component" value="Unassembled WGS sequence"/>
</dbReference>
<protein>
    <submittedName>
        <fullName evidence="1">Uncharacterized protein</fullName>
    </submittedName>
</protein>
<gene>
    <name evidence="1" type="ORF">HPB47_000522</name>
</gene>